<dbReference type="KEGG" id="sals:SLNWT_2366"/>
<dbReference type="SUPFAM" id="SSF53335">
    <property type="entry name" value="S-adenosyl-L-methionine-dependent methyltransferases"/>
    <property type="match status" value="1"/>
</dbReference>
<sequence length="244" mass="26412">MNRQELSTLAHRRHPISAPVDEAAADELLRAALPDGEGRALDLGCGSAAWLLRALAAHPGLWATGVDLSESALRTARTEAERLGLGDRLALHRQDAAEFRSPHPYDLVLTVGASHAHGGLLPTLEAARAHLAPGGAVLLGEGYWERTPSPAAVELLGELRDLADTVAAIGAAGWTPVHGHTSTRRERDAYEWSWTGSLAAWAMDHPEHPDSGQAREAAELHREEWLRTYRDCFGFVCLVLRRTG</sequence>
<dbReference type="PANTHER" id="PTHR43464:SF3">
    <property type="entry name" value="SAM-DEPENDENT METHYLTRANSFERASE"/>
    <property type="match status" value="1"/>
</dbReference>
<accession>A0A0B5EX95</accession>
<dbReference type="GO" id="GO:0008168">
    <property type="term" value="F:methyltransferase activity"/>
    <property type="evidence" value="ECO:0007669"/>
    <property type="project" value="TreeGrafter"/>
</dbReference>
<organism evidence="2 3">
    <name type="scientific">Streptomyces albus (strain ATCC 21838 / DSM 41398 / FERM P-419 / JCM 4703 / NBRC 107858)</name>
    <dbReference type="NCBI Taxonomy" id="1081613"/>
    <lineage>
        <taxon>Bacteria</taxon>
        <taxon>Bacillati</taxon>
        <taxon>Actinomycetota</taxon>
        <taxon>Actinomycetes</taxon>
        <taxon>Kitasatosporales</taxon>
        <taxon>Streptomycetaceae</taxon>
        <taxon>Streptomyces</taxon>
    </lineage>
</organism>
<keyword evidence="3" id="KW-1185">Reference proteome</keyword>
<dbReference type="InterPro" id="IPR013217">
    <property type="entry name" value="Methyltransf_12"/>
</dbReference>
<protein>
    <recommendedName>
        <fullName evidence="1">Methyltransferase type 12 domain-containing protein</fullName>
    </recommendedName>
</protein>
<evidence type="ECO:0000313" key="2">
    <source>
        <dbReference type="EMBL" id="AJE82742.1"/>
    </source>
</evidence>
<dbReference type="PANTHER" id="PTHR43464">
    <property type="entry name" value="METHYLTRANSFERASE"/>
    <property type="match status" value="1"/>
</dbReference>
<proteinExistence type="predicted"/>
<evidence type="ECO:0000259" key="1">
    <source>
        <dbReference type="Pfam" id="PF08242"/>
    </source>
</evidence>
<dbReference type="Proteomes" id="UP000031523">
    <property type="component" value="Chromosome"/>
</dbReference>
<dbReference type="Gene3D" id="3.40.50.150">
    <property type="entry name" value="Vaccinia Virus protein VP39"/>
    <property type="match status" value="1"/>
</dbReference>
<dbReference type="EMBL" id="CP010519">
    <property type="protein sequence ID" value="AJE82742.1"/>
    <property type="molecule type" value="Genomic_DNA"/>
</dbReference>
<dbReference type="InterPro" id="IPR029063">
    <property type="entry name" value="SAM-dependent_MTases_sf"/>
</dbReference>
<dbReference type="AlphaFoldDB" id="A0A0B5EX95"/>
<dbReference type="CDD" id="cd02440">
    <property type="entry name" value="AdoMet_MTases"/>
    <property type="match status" value="1"/>
</dbReference>
<gene>
    <name evidence="2" type="ORF">SLNWT_2366</name>
</gene>
<name>A0A0B5EX95_STRA4</name>
<reference evidence="2 3" key="1">
    <citation type="submission" date="2015-01" db="EMBL/GenBank/DDBJ databases">
        <title>Enhanced salinomycin production by adjusting the supply of polyketide extender units in Streptomyce albus DSM 41398.</title>
        <authorList>
            <person name="Lu C."/>
        </authorList>
    </citation>
    <scope>NUCLEOTIDE SEQUENCE [LARGE SCALE GENOMIC DNA]</scope>
    <source>
        <strain evidence="3">ATCC 21838 / DSM 41398 / FERM P-419 / JCM 4703 / NBRC 107858</strain>
    </source>
</reference>
<evidence type="ECO:0000313" key="3">
    <source>
        <dbReference type="Proteomes" id="UP000031523"/>
    </source>
</evidence>
<dbReference type="Pfam" id="PF08242">
    <property type="entry name" value="Methyltransf_12"/>
    <property type="match status" value="1"/>
</dbReference>
<feature type="domain" description="Methyltransferase type 12" evidence="1">
    <location>
        <begin position="41"/>
        <end position="136"/>
    </location>
</feature>